<dbReference type="Proteomes" id="UP000515317">
    <property type="component" value="Chromosome"/>
</dbReference>
<evidence type="ECO:0008006" key="3">
    <source>
        <dbReference type="Google" id="ProtNLM"/>
    </source>
</evidence>
<reference evidence="1 2" key="1">
    <citation type="submission" date="2020-08" db="EMBL/GenBank/DDBJ databases">
        <title>Genome sequence of Rhizobiales bacterium strain IZ6.</title>
        <authorList>
            <person name="Nakai R."/>
            <person name="Naganuma T."/>
        </authorList>
    </citation>
    <scope>NUCLEOTIDE SEQUENCE [LARGE SCALE GENOMIC DNA]</scope>
    <source>
        <strain evidence="1 2">IZ6</strain>
    </source>
</reference>
<organism evidence="1 2">
    <name type="scientific">Terrihabitans soli</name>
    <dbReference type="NCBI Taxonomy" id="708113"/>
    <lineage>
        <taxon>Bacteria</taxon>
        <taxon>Pseudomonadati</taxon>
        <taxon>Pseudomonadota</taxon>
        <taxon>Alphaproteobacteria</taxon>
        <taxon>Hyphomicrobiales</taxon>
        <taxon>Terrihabitans</taxon>
    </lineage>
</organism>
<protein>
    <recommendedName>
        <fullName evidence="3">Thymidylate kinase</fullName>
    </recommendedName>
</protein>
<dbReference type="EMBL" id="AP023361">
    <property type="protein sequence ID" value="BCJ91296.1"/>
    <property type="molecule type" value="Genomic_DNA"/>
</dbReference>
<evidence type="ECO:0000313" key="1">
    <source>
        <dbReference type="EMBL" id="BCJ91296.1"/>
    </source>
</evidence>
<keyword evidence="2" id="KW-1185">Reference proteome</keyword>
<accession>A0A6S6QP94</accession>
<evidence type="ECO:0000313" key="2">
    <source>
        <dbReference type="Proteomes" id="UP000515317"/>
    </source>
</evidence>
<name>A0A6S6QP94_9HYPH</name>
<gene>
    <name evidence="1" type="ORF">IZ6_20310</name>
</gene>
<sequence>MLLDEGVTHEVWRMLYQNPEFIGQDWWKWFIGQGSIRLIVLDVAPDCARRRILSKLRKGPINRELCAEPLSGEAWKRAQDAYAAIIAEIRVQKPDAIFIDGSNQSLAQSANALARNILSGKPYR</sequence>
<proteinExistence type="predicted"/>
<dbReference type="AlphaFoldDB" id="A0A6S6QP94"/>
<dbReference type="KEGG" id="tso:IZ6_20310"/>